<reference evidence="2" key="1">
    <citation type="journal article" date="2023" name="Mol. Biol. Evol.">
        <title>Third-Generation Sequencing Reveals the Adaptive Role of the Epigenome in Three Deep-Sea Polychaetes.</title>
        <authorList>
            <person name="Perez M."/>
            <person name="Aroh O."/>
            <person name="Sun Y."/>
            <person name="Lan Y."/>
            <person name="Juniper S.K."/>
            <person name="Young C.R."/>
            <person name="Angers B."/>
            <person name="Qian P.Y."/>
        </authorList>
    </citation>
    <scope>NUCLEOTIDE SEQUENCE</scope>
    <source>
        <strain evidence="2">R07B-5</strain>
    </source>
</reference>
<dbReference type="GO" id="GO:0008061">
    <property type="term" value="F:chitin binding"/>
    <property type="evidence" value="ECO:0007669"/>
    <property type="project" value="InterPro"/>
</dbReference>
<comment type="caution">
    <text evidence="2">The sequence shown here is derived from an EMBL/GenBank/DDBJ whole genome shotgun (WGS) entry which is preliminary data.</text>
</comment>
<sequence length="349" mass="39055">MLLSLVQSLPYECVEHLLTVAVCVCVCSKGSLVVHFQLVVVVSGESTKESFEQQLQEELRKEDGLFHSYIKDPTTAKITMVPLSEHTTTSSTEKPVHPTTATLETRPTIQSLITTTSDTITTIAEMDCKYADCNTNYTECKNTPDTAPGYECVCKWCRCSTVVSGNEQCTLDKGSICGENKFDRYETLIPHPYNCDMSVINTSCLLYVIEIKDHCKYADCNTTYTVCKNNPAKAAGYECVCKSCRCSTGVWGNDNCTLDPTQVCRAVRSTPKYSGQEQFLLSNPYNCDWYIWCYSNGLLGASMKCAPPARFNRDYRNIRMDYCLDPEDLPNCTETCPGEVDQKCPSNRK</sequence>
<protein>
    <recommendedName>
        <fullName evidence="1">Chitin-binding type-2 domain-containing protein</fullName>
    </recommendedName>
</protein>
<name>A0AAD9P9Z1_RIDPI</name>
<dbReference type="EMBL" id="JAODUO010000064">
    <property type="protein sequence ID" value="KAK2190938.1"/>
    <property type="molecule type" value="Genomic_DNA"/>
</dbReference>
<gene>
    <name evidence="2" type="ORF">NP493_64g02042</name>
</gene>
<dbReference type="Proteomes" id="UP001209878">
    <property type="component" value="Unassembled WGS sequence"/>
</dbReference>
<evidence type="ECO:0000313" key="2">
    <source>
        <dbReference type="EMBL" id="KAK2190938.1"/>
    </source>
</evidence>
<dbReference type="GO" id="GO:0005576">
    <property type="term" value="C:extracellular region"/>
    <property type="evidence" value="ECO:0007669"/>
    <property type="project" value="InterPro"/>
</dbReference>
<evidence type="ECO:0000259" key="1">
    <source>
        <dbReference type="PROSITE" id="PS50940"/>
    </source>
</evidence>
<dbReference type="InterPro" id="IPR002557">
    <property type="entry name" value="Chitin-bd_dom"/>
</dbReference>
<feature type="domain" description="Chitin-binding type-2" evidence="1">
    <location>
        <begin position="261"/>
        <end position="334"/>
    </location>
</feature>
<proteinExistence type="predicted"/>
<keyword evidence="3" id="KW-1185">Reference proteome</keyword>
<dbReference type="PROSITE" id="PS50940">
    <property type="entry name" value="CHIT_BIND_II"/>
    <property type="match status" value="1"/>
</dbReference>
<organism evidence="2 3">
    <name type="scientific">Ridgeia piscesae</name>
    <name type="common">Tubeworm</name>
    <dbReference type="NCBI Taxonomy" id="27915"/>
    <lineage>
        <taxon>Eukaryota</taxon>
        <taxon>Metazoa</taxon>
        <taxon>Spiralia</taxon>
        <taxon>Lophotrochozoa</taxon>
        <taxon>Annelida</taxon>
        <taxon>Polychaeta</taxon>
        <taxon>Sedentaria</taxon>
        <taxon>Canalipalpata</taxon>
        <taxon>Sabellida</taxon>
        <taxon>Siboglinidae</taxon>
        <taxon>Ridgeia</taxon>
    </lineage>
</organism>
<accession>A0AAD9P9Z1</accession>
<dbReference type="AlphaFoldDB" id="A0AAD9P9Z1"/>
<evidence type="ECO:0000313" key="3">
    <source>
        <dbReference type="Proteomes" id="UP001209878"/>
    </source>
</evidence>